<proteinExistence type="predicted"/>
<feature type="active site" description="O-(5'-phospho-DNA)-serine intermediate" evidence="4 5">
    <location>
        <position position="9"/>
    </location>
</feature>
<dbReference type="Proteomes" id="UP000256599">
    <property type="component" value="Unassembled WGS sequence"/>
</dbReference>
<dbReference type="RefSeq" id="WP_104699796.1">
    <property type="nucleotide sequence ID" value="NZ_FZPP01000014.1"/>
</dbReference>
<dbReference type="PANTHER" id="PTHR30461:SF19">
    <property type="entry name" value="SITE-SPECIFIC RECOMBINASE RESOLVASE FAMILY"/>
    <property type="match status" value="1"/>
</dbReference>
<dbReference type="AlphaFoldDB" id="A0A3D8I748"/>
<name>A0A3D8I748_9HELI</name>
<dbReference type="OrthoDB" id="9797501at2"/>
<feature type="domain" description="Resolvase/invertase-type recombinase catalytic" evidence="6">
    <location>
        <begin position="1"/>
        <end position="142"/>
    </location>
</feature>
<comment type="caution">
    <text evidence="7">The sequence shown here is derived from an EMBL/GenBank/DDBJ whole genome shotgun (WGS) entry which is preliminary data.</text>
</comment>
<dbReference type="SUPFAM" id="SSF53041">
    <property type="entry name" value="Resolvase-like"/>
    <property type="match status" value="1"/>
</dbReference>
<protein>
    <submittedName>
        <fullName evidence="7">Invertase</fullName>
    </submittedName>
</protein>
<keyword evidence="3" id="KW-0233">DNA recombination</keyword>
<dbReference type="Gene3D" id="3.40.50.1390">
    <property type="entry name" value="Resolvase, N-terminal catalytic domain"/>
    <property type="match status" value="1"/>
</dbReference>
<dbReference type="PANTHER" id="PTHR30461">
    <property type="entry name" value="DNA-INVERTASE FROM LAMBDOID PROPHAGE"/>
    <property type="match status" value="1"/>
</dbReference>
<reference evidence="7 8" key="1">
    <citation type="submission" date="2018-04" db="EMBL/GenBank/DDBJ databases">
        <title>Novel Campyloabacter and Helicobacter Species and Strains.</title>
        <authorList>
            <person name="Mannion A.J."/>
            <person name="Shen Z."/>
            <person name="Fox J.G."/>
        </authorList>
    </citation>
    <scope>NUCLEOTIDE SEQUENCE [LARGE SCALE GENOMIC DNA]</scope>
    <source>
        <strain evidence="7 8">MIT 98-6070</strain>
    </source>
</reference>
<evidence type="ECO:0000256" key="2">
    <source>
        <dbReference type="ARBA" id="ARBA00023125"/>
    </source>
</evidence>
<dbReference type="GO" id="GO:0003677">
    <property type="term" value="F:DNA binding"/>
    <property type="evidence" value="ECO:0007669"/>
    <property type="project" value="UniProtKB-KW"/>
</dbReference>
<dbReference type="CDD" id="cd03768">
    <property type="entry name" value="SR_ResInv"/>
    <property type="match status" value="1"/>
</dbReference>
<dbReference type="PROSITE" id="PS00397">
    <property type="entry name" value="RECOMBINASES_1"/>
    <property type="match status" value="1"/>
</dbReference>
<evidence type="ECO:0000259" key="6">
    <source>
        <dbReference type="PROSITE" id="PS51736"/>
    </source>
</evidence>
<evidence type="ECO:0000256" key="1">
    <source>
        <dbReference type="ARBA" id="ARBA00022908"/>
    </source>
</evidence>
<keyword evidence="2" id="KW-0238">DNA-binding</keyword>
<evidence type="ECO:0000313" key="7">
    <source>
        <dbReference type="EMBL" id="RDU60937.1"/>
    </source>
</evidence>
<sequence length="213" mass="24593">MTYAYLRVSTGKQTNDNQHYEIEKYCKERHIKIDELHEETCSGKVNWKARKLGDIMNKVKAGDTIVVAEISRLGRSILQIMGVLNLCMERGVRIFSIKENYELGDNISSKVLAFAFGLSAEIERQLISQRTKEALALRKAQGVKLGRKKGSLDKVENMLLYNRLDEIINLRASGMSLHNMAKRMKCNRKTIAYILKRMIDEQKERSRERNIKV</sequence>
<dbReference type="SMART" id="SM00857">
    <property type="entry name" value="Resolvase"/>
    <property type="match status" value="1"/>
</dbReference>
<keyword evidence="1" id="KW-0229">DNA integration</keyword>
<dbReference type="InterPro" id="IPR050639">
    <property type="entry name" value="SSR_resolvase"/>
</dbReference>
<dbReference type="Gene3D" id="1.10.10.60">
    <property type="entry name" value="Homeodomain-like"/>
    <property type="match status" value="1"/>
</dbReference>
<dbReference type="InterPro" id="IPR036162">
    <property type="entry name" value="Resolvase-like_N_sf"/>
</dbReference>
<evidence type="ECO:0000313" key="8">
    <source>
        <dbReference type="Proteomes" id="UP000256599"/>
    </source>
</evidence>
<dbReference type="InterPro" id="IPR006119">
    <property type="entry name" value="Resolv_N"/>
</dbReference>
<evidence type="ECO:0000256" key="5">
    <source>
        <dbReference type="PROSITE-ProRule" id="PRU10137"/>
    </source>
</evidence>
<gene>
    <name evidence="7" type="ORF">CQA63_00010</name>
</gene>
<dbReference type="PROSITE" id="PS51736">
    <property type="entry name" value="RECOMBINASES_3"/>
    <property type="match status" value="1"/>
</dbReference>
<dbReference type="InterPro" id="IPR006118">
    <property type="entry name" value="Recombinase_CS"/>
</dbReference>
<dbReference type="GO" id="GO:0015074">
    <property type="term" value="P:DNA integration"/>
    <property type="evidence" value="ECO:0007669"/>
    <property type="project" value="UniProtKB-KW"/>
</dbReference>
<accession>A0A3D8I748</accession>
<keyword evidence="8" id="KW-1185">Reference proteome</keyword>
<organism evidence="7 8">
    <name type="scientific">Helicobacter marmotae</name>
    <dbReference type="NCBI Taxonomy" id="152490"/>
    <lineage>
        <taxon>Bacteria</taxon>
        <taxon>Pseudomonadati</taxon>
        <taxon>Campylobacterota</taxon>
        <taxon>Epsilonproteobacteria</taxon>
        <taxon>Campylobacterales</taxon>
        <taxon>Helicobacteraceae</taxon>
        <taxon>Helicobacter</taxon>
    </lineage>
</organism>
<dbReference type="GO" id="GO:0000150">
    <property type="term" value="F:DNA strand exchange activity"/>
    <property type="evidence" value="ECO:0007669"/>
    <property type="project" value="InterPro"/>
</dbReference>
<evidence type="ECO:0000256" key="4">
    <source>
        <dbReference type="PIRSR" id="PIRSR606118-50"/>
    </source>
</evidence>
<evidence type="ECO:0000256" key="3">
    <source>
        <dbReference type="ARBA" id="ARBA00023172"/>
    </source>
</evidence>
<dbReference type="EMBL" id="NXLR01000001">
    <property type="protein sequence ID" value="RDU60937.1"/>
    <property type="molecule type" value="Genomic_DNA"/>
</dbReference>
<dbReference type="Pfam" id="PF00239">
    <property type="entry name" value="Resolvase"/>
    <property type="match status" value="1"/>
</dbReference>